<evidence type="ECO:0000313" key="3">
    <source>
        <dbReference type="Proteomes" id="UP000054279"/>
    </source>
</evidence>
<name>A0A0C9VHX3_SPHS4</name>
<accession>A0A0C9VHX3</accession>
<evidence type="ECO:0000256" key="1">
    <source>
        <dbReference type="SAM" id="Coils"/>
    </source>
</evidence>
<dbReference type="Proteomes" id="UP000054279">
    <property type="component" value="Unassembled WGS sequence"/>
</dbReference>
<keyword evidence="1" id="KW-0175">Coiled coil</keyword>
<dbReference type="AlphaFoldDB" id="A0A0C9VHX3"/>
<reference evidence="2 3" key="1">
    <citation type="submission" date="2014-06" db="EMBL/GenBank/DDBJ databases">
        <title>Evolutionary Origins and Diversification of the Mycorrhizal Mutualists.</title>
        <authorList>
            <consortium name="DOE Joint Genome Institute"/>
            <consortium name="Mycorrhizal Genomics Consortium"/>
            <person name="Kohler A."/>
            <person name="Kuo A."/>
            <person name="Nagy L.G."/>
            <person name="Floudas D."/>
            <person name="Copeland A."/>
            <person name="Barry K.W."/>
            <person name="Cichocki N."/>
            <person name="Veneault-Fourrey C."/>
            <person name="LaButti K."/>
            <person name="Lindquist E.A."/>
            <person name="Lipzen A."/>
            <person name="Lundell T."/>
            <person name="Morin E."/>
            <person name="Murat C."/>
            <person name="Riley R."/>
            <person name="Ohm R."/>
            <person name="Sun H."/>
            <person name="Tunlid A."/>
            <person name="Henrissat B."/>
            <person name="Grigoriev I.V."/>
            <person name="Hibbett D.S."/>
            <person name="Martin F."/>
        </authorList>
    </citation>
    <scope>NUCLEOTIDE SEQUENCE [LARGE SCALE GENOMIC DNA]</scope>
    <source>
        <strain evidence="2 3">SS14</strain>
    </source>
</reference>
<dbReference type="Gene3D" id="1.10.287.1490">
    <property type="match status" value="1"/>
</dbReference>
<dbReference type="EMBL" id="KN837174">
    <property type="protein sequence ID" value="KIJ36881.1"/>
    <property type="molecule type" value="Genomic_DNA"/>
</dbReference>
<evidence type="ECO:0000313" key="2">
    <source>
        <dbReference type="EMBL" id="KIJ36881.1"/>
    </source>
</evidence>
<protein>
    <submittedName>
        <fullName evidence="2">Uncharacterized protein</fullName>
    </submittedName>
</protein>
<sequence>MLITLTAQLEGFEELEKKLQLEDARQTTNDLRSRLEESESKLHVLEEDDRAETLERNLKASQDQVSELEVQVGKLKQNLTNATNGHNELMKKIDELMSSNEHIIQEKTELQNELEELKSLHASLSTSHTDFERARLSLESQLETSQATVVSL</sequence>
<organism evidence="2 3">
    <name type="scientific">Sphaerobolus stellatus (strain SS14)</name>
    <dbReference type="NCBI Taxonomy" id="990650"/>
    <lineage>
        <taxon>Eukaryota</taxon>
        <taxon>Fungi</taxon>
        <taxon>Dikarya</taxon>
        <taxon>Basidiomycota</taxon>
        <taxon>Agaricomycotina</taxon>
        <taxon>Agaricomycetes</taxon>
        <taxon>Phallomycetidae</taxon>
        <taxon>Geastrales</taxon>
        <taxon>Sphaerobolaceae</taxon>
        <taxon>Sphaerobolus</taxon>
    </lineage>
</organism>
<proteinExistence type="predicted"/>
<gene>
    <name evidence="2" type="ORF">M422DRAFT_260742</name>
</gene>
<feature type="coiled-coil region" evidence="1">
    <location>
        <begin position="21"/>
        <end position="127"/>
    </location>
</feature>
<dbReference type="OrthoDB" id="10255630at2759"/>
<dbReference type="HOGENOM" id="CLU_1723521_0_0_1"/>
<keyword evidence="3" id="KW-1185">Reference proteome</keyword>